<proteinExistence type="predicted"/>
<dbReference type="OrthoDB" id="3628931at2"/>
<dbReference type="RefSeq" id="WP_089773319.1">
    <property type="nucleotide sequence ID" value="NZ_FNTX01000002.1"/>
</dbReference>
<dbReference type="AlphaFoldDB" id="A0A1H5KM76"/>
<evidence type="ECO:0000313" key="3">
    <source>
        <dbReference type="Proteomes" id="UP000199220"/>
    </source>
</evidence>
<gene>
    <name evidence="2" type="ORF">SAMN04488554_2343</name>
</gene>
<protein>
    <submittedName>
        <fullName evidence="2">Septum formation</fullName>
    </submittedName>
</protein>
<evidence type="ECO:0000259" key="1">
    <source>
        <dbReference type="Pfam" id="PF13845"/>
    </source>
</evidence>
<name>A0A1H5KM76_9MICO</name>
<sequence length="164" mass="17176">MPGTRARSGWHVPPALLILTLAAGCSVFDSTDTASVFDLSAGDCVLAPEDVTVEISEVTVVPCDEPHQLEAYALADFPAPSGQAQASAAGSSFPGDAALKDFADGACAEEFAGYVGVDYRDSSLWFTYLVPSARSWQAEDDRTVLCFVTTTGDELTQSVAGTGW</sequence>
<dbReference type="STRING" id="648782.SAMN04488554_2343"/>
<organism evidence="2 3">
    <name type="scientific">Ruania alba</name>
    <dbReference type="NCBI Taxonomy" id="648782"/>
    <lineage>
        <taxon>Bacteria</taxon>
        <taxon>Bacillati</taxon>
        <taxon>Actinomycetota</taxon>
        <taxon>Actinomycetes</taxon>
        <taxon>Micrococcales</taxon>
        <taxon>Ruaniaceae</taxon>
        <taxon>Ruania</taxon>
    </lineage>
</organism>
<feature type="domain" description="Septum formation-related" evidence="1">
    <location>
        <begin position="41"/>
        <end position="154"/>
    </location>
</feature>
<dbReference type="EMBL" id="FNTX01000002">
    <property type="protein sequence ID" value="SEE65873.1"/>
    <property type="molecule type" value="Genomic_DNA"/>
</dbReference>
<accession>A0A1H5KM76</accession>
<dbReference type="PROSITE" id="PS51257">
    <property type="entry name" value="PROKAR_LIPOPROTEIN"/>
    <property type="match status" value="1"/>
</dbReference>
<dbReference type="Pfam" id="PF13845">
    <property type="entry name" value="Septum_form"/>
    <property type="match status" value="1"/>
</dbReference>
<evidence type="ECO:0000313" key="2">
    <source>
        <dbReference type="EMBL" id="SEE65873.1"/>
    </source>
</evidence>
<dbReference type="InterPro" id="IPR026004">
    <property type="entry name" value="Septum_form"/>
</dbReference>
<dbReference type="Proteomes" id="UP000199220">
    <property type="component" value="Unassembled WGS sequence"/>
</dbReference>
<keyword evidence="3" id="KW-1185">Reference proteome</keyword>
<reference evidence="3" key="1">
    <citation type="submission" date="2016-10" db="EMBL/GenBank/DDBJ databases">
        <authorList>
            <person name="Varghese N."/>
            <person name="Submissions S."/>
        </authorList>
    </citation>
    <scope>NUCLEOTIDE SEQUENCE [LARGE SCALE GENOMIC DNA]</scope>
    <source>
        <strain evidence="3">DSM 21368</strain>
    </source>
</reference>